<dbReference type="VEuPathDB" id="FungiDB:PYU1_G006530"/>
<evidence type="ECO:0008006" key="4">
    <source>
        <dbReference type="Google" id="ProtNLM"/>
    </source>
</evidence>
<dbReference type="OMA" id="PMIWTKT"/>
<evidence type="ECO:0000256" key="1">
    <source>
        <dbReference type="ARBA" id="ARBA00038211"/>
    </source>
</evidence>
<accession>K3WNK0</accession>
<dbReference type="Gene3D" id="3.30.200.20">
    <property type="entry name" value="Phosphorylase Kinase, domain 1"/>
    <property type="match status" value="1"/>
</dbReference>
<organism evidence="2 3">
    <name type="scientific">Globisporangium ultimum (strain ATCC 200006 / CBS 805.95 / DAOM BR144)</name>
    <name type="common">Pythium ultimum</name>
    <dbReference type="NCBI Taxonomy" id="431595"/>
    <lineage>
        <taxon>Eukaryota</taxon>
        <taxon>Sar</taxon>
        <taxon>Stramenopiles</taxon>
        <taxon>Oomycota</taxon>
        <taxon>Peronosporomycetes</taxon>
        <taxon>Pythiales</taxon>
        <taxon>Pythiaceae</taxon>
        <taxon>Globisporangium</taxon>
    </lineage>
</organism>
<dbReference type="Proteomes" id="UP000019132">
    <property type="component" value="Unassembled WGS sequence"/>
</dbReference>
<dbReference type="eggNOG" id="KOG2686">
    <property type="taxonomic scope" value="Eukaryota"/>
</dbReference>
<dbReference type="EMBL" id="GL376604">
    <property type="status" value="NOT_ANNOTATED_CDS"/>
    <property type="molecule type" value="Genomic_DNA"/>
</dbReference>
<name>K3WNK0_GLOUD</name>
<dbReference type="EnsemblProtists" id="PYU1_T006542">
    <property type="protein sequence ID" value="PYU1_T006542"/>
    <property type="gene ID" value="PYU1_G006530"/>
</dbReference>
<protein>
    <recommendedName>
        <fullName evidence="4">Choline kinase N-terminal domain-containing protein</fullName>
    </recommendedName>
</protein>
<dbReference type="PANTHER" id="PTHR22603:SF93">
    <property type="entry name" value="RE24176P"/>
    <property type="match status" value="1"/>
</dbReference>
<dbReference type="Gene3D" id="3.90.1200.10">
    <property type="match status" value="1"/>
</dbReference>
<evidence type="ECO:0000313" key="2">
    <source>
        <dbReference type="EnsemblProtists" id="PYU1_T006542"/>
    </source>
</evidence>
<dbReference type="FunCoup" id="K3WNK0">
    <property type="interactions" value="108"/>
</dbReference>
<comment type="similarity">
    <text evidence="1">Belongs to the choline/ethanolamine kinase family.</text>
</comment>
<dbReference type="Pfam" id="PF01633">
    <property type="entry name" value="Choline_kinase"/>
    <property type="match status" value="1"/>
</dbReference>
<reference evidence="3" key="1">
    <citation type="journal article" date="2010" name="Genome Biol.">
        <title>Genome sequence of the necrotrophic plant pathogen Pythium ultimum reveals original pathogenicity mechanisms and effector repertoire.</title>
        <authorList>
            <person name="Levesque C.A."/>
            <person name="Brouwer H."/>
            <person name="Cano L."/>
            <person name="Hamilton J.P."/>
            <person name="Holt C."/>
            <person name="Huitema E."/>
            <person name="Raffaele S."/>
            <person name="Robideau G.P."/>
            <person name="Thines M."/>
            <person name="Win J."/>
            <person name="Zerillo M.M."/>
            <person name="Beakes G.W."/>
            <person name="Boore J.L."/>
            <person name="Busam D."/>
            <person name="Dumas B."/>
            <person name="Ferriera S."/>
            <person name="Fuerstenberg S.I."/>
            <person name="Gachon C.M."/>
            <person name="Gaulin E."/>
            <person name="Govers F."/>
            <person name="Grenville-Briggs L."/>
            <person name="Horner N."/>
            <person name="Hostetler J."/>
            <person name="Jiang R.H."/>
            <person name="Johnson J."/>
            <person name="Krajaejun T."/>
            <person name="Lin H."/>
            <person name="Meijer H.J."/>
            <person name="Moore B."/>
            <person name="Morris P."/>
            <person name="Phuntmart V."/>
            <person name="Puiu D."/>
            <person name="Shetty J."/>
            <person name="Stajich J.E."/>
            <person name="Tripathy S."/>
            <person name="Wawra S."/>
            <person name="van West P."/>
            <person name="Whitty B.R."/>
            <person name="Coutinho P.M."/>
            <person name="Henrissat B."/>
            <person name="Martin F."/>
            <person name="Thomas P.D."/>
            <person name="Tyler B.M."/>
            <person name="De Vries R.P."/>
            <person name="Kamoun S."/>
            <person name="Yandell M."/>
            <person name="Tisserat N."/>
            <person name="Buell C.R."/>
        </authorList>
    </citation>
    <scope>NUCLEOTIDE SEQUENCE</scope>
    <source>
        <strain evidence="3">DAOM:BR144</strain>
    </source>
</reference>
<dbReference type="PANTHER" id="PTHR22603">
    <property type="entry name" value="CHOLINE/ETHANOALAMINE KINASE"/>
    <property type="match status" value="1"/>
</dbReference>
<dbReference type="STRING" id="431595.K3WNK0"/>
<dbReference type="GO" id="GO:0004305">
    <property type="term" value="F:ethanolamine kinase activity"/>
    <property type="evidence" value="ECO:0007669"/>
    <property type="project" value="TreeGrafter"/>
</dbReference>
<reference evidence="3" key="2">
    <citation type="submission" date="2010-04" db="EMBL/GenBank/DDBJ databases">
        <authorList>
            <person name="Buell R."/>
            <person name="Hamilton J."/>
            <person name="Hostetler J."/>
        </authorList>
    </citation>
    <scope>NUCLEOTIDE SEQUENCE [LARGE SCALE GENOMIC DNA]</scope>
    <source>
        <strain evidence="3">DAOM:BR144</strain>
    </source>
</reference>
<dbReference type="GO" id="GO:0004103">
    <property type="term" value="F:choline kinase activity"/>
    <property type="evidence" value="ECO:0007669"/>
    <property type="project" value="TreeGrafter"/>
</dbReference>
<sequence>MAFSTESKVIAGPFLAAAGALEKEKQKLHASLVKTLAECTPGWKDVKPDDIDVKHLSGAMTNLILSVSKPSGENADLLIRIYGEGTDSFFVRSEETRLFQLLSSKNIGIELLGQFSNGRVERLIDGTTLTSKQMRQPEVLKAIARKMRVFHHIDIDIDHTPRYMSEIHRLLEIARKKCTGPRFDGIVDFDEFVKDVKELEHILDQVPSPVVLSHNDLQYGNIMKTDNDVVLIDFEYTSYNPRGYDLGNHFCEWAYDYHKTINPHLGDFSKYPTAEQQREFCRAYLSGEHGDVAYTEEDVEVLRKEANSYSLASHLFWGLWGFIQAVQSEIDFDFLAYAKCRYDAFKSRVTIKN</sequence>
<dbReference type="GO" id="GO:0005737">
    <property type="term" value="C:cytoplasm"/>
    <property type="evidence" value="ECO:0007669"/>
    <property type="project" value="TreeGrafter"/>
</dbReference>
<dbReference type="HOGENOM" id="CLU_012712_0_2_1"/>
<dbReference type="InterPro" id="IPR011009">
    <property type="entry name" value="Kinase-like_dom_sf"/>
</dbReference>
<dbReference type="AlphaFoldDB" id="K3WNK0"/>
<keyword evidence="3" id="KW-1185">Reference proteome</keyword>
<evidence type="ECO:0000313" key="3">
    <source>
        <dbReference type="Proteomes" id="UP000019132"/>
    </source>
</evidence>
<dbReference type="GO" id="GO:0006646">
    <property type="term" value="P:phosphatidylethanolamine biosynthetic process"/>
    <property type="evidence" value="ECO:0007669"/>
    <property type="project" value="TreeGrafter"/>
</dbReference>
<proteinExistence type="inferred from homology"/>
<reference evidence="2" key="3">
    <citation type="submission" date="2015-02" db="UniProtKB">
        <authorList>
            <consortium name="EnsemblProtists"/>
        </authorList>
    </citation>
    <scope>IDENTIFICATION</scope>
    <source>
        <strain evidence="2">DAOM BR144</strain>
    </source>
</reference>
<dbReference type="CDD" id="cd05157">
    <property type="entry name" value="ETNK_euk"/>
    <property type="match status" value="1"/>
</dbReference>
<dbReference type="InParanoid" id="K3WNK0"/>
<dbReference type="SUPFAM" id="SSF56112">
    <property type="entry name" value="Protein kinase-like (PK-like)"/>
    <property type="match status" value="1"/>
</dbReference>